<protein>
    <submittedName>
        <fullName evidence="1">Uncharacterized protein</fullName>
    </submittedName>
</protein>
<sequence>MDEEVSAKVDSSEAVKRVLAGEKPPAPSKPEKKDAGKKKEAVKVSKKSDSERKSRKTAGEGETSKDKKSTSSLPKEKTASSSKSSRPDKSSGEHRSKSREPDARKTAQAIAEVDDVQHTSTERPKTSSKKKSSKEAKETVGAAISALPNGISKLEQEQLVPNVDKTDLEPQAVNAKLNTPDAEQLPESEQGSLVKQILEAKKELEQGSQRPSTGFTTAESVMPGTVSKAPGQEKMDMLRQHIQAVSRGALPLGKLLDLLSEDLDSMNMELSSWKEEHTKNLHAYSSEQSATDSILEPLRQNLEELDQRISDELEEISATRAAIFSNAERLEKMLAAANLGR</sequence>
<evidence type="ECO:0000313" key="1">
    <source>
        <dbReference type="EMBL" id="KAH6930776.1"/>
    </source>
</evidence>
<accession>A0ACB7S9P9</accession>
<name>A0ACB7S9P9_HYAAI</name>
<reference evidence="1" key="1">
    <citation type="submission" date="2020-05" db="EMBL/GenBank/DDBJ databases">
        <title>Large-scale comparative analyses of tick genomes elucidate their genetic diversity and vector capacities.</title>
        <authorList>
            <person name="Jia N."/>
            <person name="Wang J."/>
            <person name="Shi W."/>
            <person name="Du L."/>
            <person name="Sun Y."/>
            <person name="Zhan W."/>
            <person name="Jiang J."/>
            <person name="Wang Q."/>
            <person name="Zhang B."/>
            <person name="Ji P."/>
            <person name="Sakyi L.B."/>
            <person name="Cui X."/>
            <person name="Yuan T."/>
            <person name="Jiang B."/>
            <person name="Yang W."/>
            <person name="Lam T.T.-Y."/>
            <person name="Chang Q."/>
            <person name="Ding S."/>
            <person name="Wang X."/>
            <person name="Zhu J."/>
            <person name="Ruan X."/>
            <person name="Zhao L."/>
            <person name="Wei J."/>
            <person name="Que T."/>
            <person name="Du C."/>
            <person name="Cheng J."/>
            <person name="Dai P."/>
            <person name="Han X."/>
            <person name="Huang E."/>
            <person name="Gao Y."/>
            <person name="Liu J."/>
            <person name="Shao H."/>
            <person name="Ye R."/>
            <person name="Li L."/>
            <person name="Wei W."/>
            <person name="Wang X."/>
            <person name="Wang C."/>
            <person name="Yang T."/>
            <person name="Huo Q."/>
            <person name="Li W."/>
            <person name="Guo W."/>
            <person name="Chen H."/>
            <person name="Zhou L."/>
            <person name="Ni X."/>
            <person name="Tian J."/>
            <person name="Zhou Y."/>
            <person name="Sheng Y."/>
            <person name="Liu T."/>
            <person name="Pan Y."/>
            <person name="Xia L."/>
            <person name="Li J."/>
            <person name="Zhao F."/>
            <person name="Cao W."/>
        </authorList>
    </citation>
    <scope>NUCLEOTIDE SEQUENCE</scope>
    <source>
        <strain evidence="1">Hyas-2018</strain>
    </source>
</reference>
<organism evidence="1 2">
    <name type="scientific">Hyalomma asiaticum</name>
    <name type="common">Tick</name>
    <dbReference type="NCBI Taxonomy" id="266040"/>
    <lineage>
        <taxon>Eukaryota</taxon>
        <taxon>Metazoa</taxon>
        <taxon>Ecdysozoa</taxon>
        <taxon>Arthropoda</taxon>
        <taxon>Chelicerata</taxon>
        <taxon>Arachnida</taxon>
        <taxon>Acari</taxon>
        <taxon>Parasitiformes</taxon>
        <taxon>Ixodida</taxon>
        <taxon>Ixodoidea</taxon>
        <taxon>Ixodidae</taxon>
        <taxon>Hyalomminae</taxon>
        <taxon>Hyalomma</taxon>
    </lineage>
</organism>
<keyword evidence="2" id="KW-1185">Reference proteome</keyword>
<gene>
    <name evidence="1" type="ORF">HPB50_018081</name>
</gene>
<dbReference type="EMBL" id="CM023485">
    <property type="protein sequence ID" value="KAH6930776.1"/>
    <property type="molecule type" value="Genomic_DNA"/>
</dbReference>
<evidence type="ECO:0000313" key="2">
    <source>
        <dbReference type="Proteomes" id="UP000821845"/>
    </source>
</evidence>
<comment type="caution">
    <text evidence="1">The sequence shown here is derived from an EMBL/GenBank/DDBJ whole genome shotgun (WGS) entry which is preliminary data.</text>
</comment>
<dbReference type="Proteomes" id="UP000821845">
    <property type="component" value="Chromosome 5"/>
</dbReference>
<proteinExistence type="predicted"/>